<accession>A0AAE0NBN5</accession>
<dbReference type="EMBL" id="JAULSN010000003">
    <property type="protein sequence ID" value="KAK3377398.1"/>
    <property type="molecule type" value="Genomic_DNA"/>
</dbReference>
<name>A0AAE0NBN5_9PEZI</name>
<dbReference type="Proteomes" id="UP001287356">
    <property type="component" value="Unassembled WGS sequence"/>
</dbReference>
<reference evidence="1" key="2">
    <citation type="submission" date="2023-06" db="EMBL/GenBank/DDBJ databases">
        <authorList>
            <consortium name="Lawrence Berkeley National Laboratory"/>
            <person name="Haridas S."/>
            <person name="Hensen N."/>
            <person name="Bonometti L."/>
            <person name="Westerberg I."/>
            <person name="Brannstrom I.O."/>
            <person name="Guillou S."/>
            <person name="Cros-Aarteil S."/>
            <person name="Calhoun S."/>
            <person name="Kuo A."/>
            <person name="Mondo S."/>
            <person name="Pangilinan J."/>
            <person name="Riley R."/>
            <person name="Labutti K."/>
            <person name="Andreopoulos B."/>
            <person name="Lipzen A."/>
            <person name="Chen C."/>
            <person name="Yanf M."/>
            <person name="Daum C."/>
            <person name="Ng V."/>
            <person name="Clum A."/>
            <person name="Steindorff A."/>
            <person name="Ohm R."/>
            <person name="Martin F."/>
            <person name="Silar P."/>
            <person name="Natvig D."/>
            <person name="Lalanne C."/>
            <person name="Gautier V."/>
            <person name="Ament-Velasquez S.L."/>
            <person name="Kruys A."/>
            <person name="Hutchinson M.I."/>
            <person name="Powell A.J."/>
            <person name="Barry K."/>
            <person name="Miller A.N."/>
            <person name="Grigoriev I.V."/>
            <person name="Debuchy R."/>
            <person name="Gladieux P."/>
            <person name="Thoren M.H."/>
            <person name="Johannesson H."/>
        </authorList>
    </citation>
    <scope>NUCLEOTIDE SEQUENCE</scope>
    <source>
        <strain evidence="1">CBS 958.72</strain>
    </source>
</reference>
<evidence type="ECO:0000313" key="2">
    <source>
        <dbReference type="Proteomes" id="UP001287356"/>
    </source>
</evidence>
<sequence length="270" mass="29151">MRPQNFRRKACHAVSILSSITSSVLPSTTLVSDYSIASSLPLSSTPVSSVPISSAVSSIAISSVPVLSSTATATSSAPPAATTTAVPCIDCSTKLVEHSNWDNGVLYTGNYYAPAKGAGWGKATSVNGDGTLELRSDADGYYVYSMCPKTHSGYCRTYINTVVSLTAGVEYDFTTIYSMSNVRNQVDILEVYVESFDGNTRYFDHWIYSGNTAGWATFQSLTFTATKTEDVVFTMTWRNDPNDAVVLFRSISMSPTECHIPTSDKTCKTQ</sequence>
<gene>
    <name evidence="1" type="ORF">B0T24DRAFT_621116</name>
</gene>
<organism evidence="1 2">
    <name type="scientific">Lasiosphaeria ovina</name>
    <dbReference type="NCBI Taxonomy" id="92902"/>
    <lineage>
        <taxon>Eukaryota</taxon>
        <taxon>Fungi</taxon>
        <taxon>Dikarya</taxon>
        <taxon>Ascomycota</taxon>
        <taxon>Pezizomycotina</taxon>
        <taxon>Sordariomycetes</taxon>
        <taxon>Sordariomycetidae</taxon>
        <taxon>Sordariales</taxon>
        <taxon>Lasiosphaeriaceae</taxon>
        <taxon>Lasiosphaeria</taxon>
    </lineage>
</organism>
<keyword evidence="2" id="KW-1185">Reference proteome</keyword>
<protein>
    <submittedName>
        <fullName evidence="1">Uncharacterized protein</fullName>
    </submittedName>
</protein>
<proteinExistence type="predicted"/>
<evidence type="ECO:0000313" key="1">
    <source>
        <dbReference type="EMBL" id="KAK3377398.1"/>
    </source>
</evidence>
<dbReference type="AlphaFoldDB" id="A0AAE0NBN5"/>
<reference evidence="1" key="1">
    <citation type="journal article" date="2023" name="Mol. Phylogenet. Evol.">
        <title>Genome-scale phylogeny and comparative genomics of the fungal order Sordariales.</title>
        <authorList>
            <person name="Hensen N."/>
            <person name="Bonometti L."/>
            <person name="Westerberg I."/>
            <person name="Brannstrom I.O."/>
            <person name="Guillou S."/>
            <person name="Cros-Aarteil S."/>
            <person name="Calhoun S."/>
            <person name="Haridas S."/>
            <person name="Kuo A."/>
            <person name="Mondo S."/>
            <person name="Pangilinan J."/>
            <person name="Riley R."/>
            <person name="LaButti K."/>
            <person name="Andreopoulos B."/>
            <person name="Lipzen A."/>
            <person name="Chen C."/>
            <person name="Yan M."/>
            <person name="Daum C."/>
            <person name="Ng V."/>
            <person name="Clum A."/>
            <person name="Steindorff A."/>
            <person name="Ohm R.A."/>
            <person name="Martin F."/>
            <person name="Silar P."/>
            <person name="Natvig D.O."/>
            <person name="Lalanne C."/>
            <person name="Gautier V."/>
            <person name="Ament-Velasquez S.L."/>
            <person name="Kruys A."/>
            <person name="Hutchinson M.I."/>
            <person name="Powell A.J."/>
            <person name="Barry K."/>
            <person name="Miller A.N."/>
            <person name="Grigoriev I.V."/>
            <person name="Debuchy R."/>
            <person name="Gladieux P."/>
            <person name="Hiltunen Thoren M."/>
            <person name="Johannesson H."/>
        </authorList>
    </citation>
    <scope>NUCLEOTIDE SEQUENCE</scope>
    <source>
        <strain evidence="1">CBS 958.72</strain>
    </source>
</reference>
<comment type="caution">
    <text evidence="1">The sequence shown here is derived from an EMBL/GenBank/DDBJ whole genome shotgun (WGS) entry which is preliminary data.</text>
</comment>